<comment type="caution">
    <text evidence="1">The sequence shown here is derived from an EMBL/GenBank/DDBJ whole genome shotgun (WGS) entry which is preliminary data.</text>
</comment>
<organism evidence="1 2">
    <name type="scientific">Dreissena polymorpha</name>
    <name type="common">Zebra mussel</name>
    <name type="synonym">Mytilus polymorpha</name>
    <dbReference type="NCBI Taxonomy" id="45954"/>
    <lineage>
        <taxon>Eukaryota</taxon>
        <taxon>Metazoa</taxon>
        <taxon>Spiralia</taxon>
        <taxon>Lophotrochozoa</taxon>
        <taxon>Mollusca</taxon>
        <taxon>Bivalvia</taxon>
        <taxon>Autobranchia</taxon>
        <taxon>Heteroconchia</taxon>
        <taxon>Euheterodonta</taxon>
        <taxon>Imparidentia</taxon>
        <taxon>Neoheterodontei</taxon>
        <taxon>Myida</taxon>
        <taxon>Dreissenoidea</taxon>
        <taxon>Dreissenidae</taxon>
        <taxon>Dreissena</taxon>
    </lineage>
</organism>
<protein>
    <submittedName>
        <fullName evidence="1">Uncharacterized protein</fullName>
    </submittedName>
</protein>
<reference evidence="1" key="2">
    <citation type="submission" date="2020-11" db="EMBL/GenBank/DDBJ databases">
        <authorList>
            <person name="McCartney M.A."/>
            <person name="Auch B."/>
            <person name="Kono T."/>
            <person name="Mallez S."/>
            <person name="Becker A."/>
            <person name="Gohl D.M."/>
            <person name="Silverstein K.A.T."/>
            <person name="Koren S."/>
            <person name="Bechman K.B."/>
            <person name="Herman A."/>
            <person name="Abrahante J.E."/>
            <person name="Garbe J."/>
        </authorList>
    </citation>
    <scope>NUCLEOTIDE SEQUENCE</scope>
    <source>
        <strain evidence="1">Duluth1</strain>
        <tissue evidence="1">Whole animal</tissue>
    </source>
</reference>
<evidence type="ECO:0000313" key="1">
    <source>
        <dbReference type="EMBL" id="KAH3824181.1"/>
    </source>
</evidence>
<accession>A0A9D4JU29</accession>
<name>A0A9D4JU29_DREPO</name>
<proteinExistence type="predicted"/>
<dbReference type="AlphaFoldDB" id="A0A9D4JU29"/>
<gene>
    <name evidence="1" type="ORF">DPMN_126012</name>
</gene>
<reference evidence="1" key="1">
    <citation type="journal article" date="2019" name="bioRxiv">
        <title>The Genome of the Zebra Mussel, Dreissena polymorpha: A Resource for Invasive Species Research.</title>
        <authorList>
            <person name="McCartney M.A."/>
            <person name="Auch B."/>
            <person name="Kono T."/>
            <person name="Mallez S."/>
            <person name="Zhang Y."/>
            <person name="Obille A."/>
            <person name="Becker A."/>
            <person name="Abrahante J.E."/>
            <person name="Garbe J."/>
            <person name="Badalamenti J.P."/>
            <person name="Herman A."/>
            <person name="Mangelson H."/>
            <person name="Liachko I."/>
            <person name="Sullivan S."/>
            <person name="Sone E.D."/>
            <person name="Koren S."/>
            <person name="Silverstein K.A.T."/>
            <person name="Beckman K.B."/>
            <person name="Gohl D.M."/>
        </authorList>
    </citation>
    <scope>NUCLEOTIDE SEQUENCE</scope>
    <source>
        <strain evidence="1">Duluth1</strain>
        <tissue evidence="1">Whole animal</tissue>
    </source>
</reference>
<dbReference type="EMBL" id="JAIWYP010000005">
    <property type="protein sequence ID" value="KAH3824181.1"/>
    <property type="molecule type" value="Genomic_DNA"/>
</dbReference>
<sequence>MGKRRQPWRTPTDVLKKSPFFPLRSIAMPAFLFSSWMTVHQRLLTCHSRGGNHVMI</sequence>
<dbReference type="Proteomes" id="UP000828390">
    <property type="component" value="Unassembled WGS sequence"/>
</dbReference>
<keyword evidence="2" id="KW-1185">Reference proteome</keyword>
<evidence type="ECO:0000313" key="2">
    <source>
        <dbReference type="Proteomes" id="UP000828390"/>
    </source>
</evidence>